<dbReference type="InterPro" id="IPR041373">
    <property type="entry name" value="RT_RNaseH"/>
</dbReference>
<dbReference type="InterPro" id="IPR021109">
    <property type="entry name" value="Peptidase_aspartic_dom_sf"/>
</dbReference>
<feature type="domain" description="Integrase catalytic" evidence="12">
    <location>
        <begin position="2113"/>
        <end position="2283"/>
    </location>
</feature>
<dbReference type="InterPro" id="IPR041588">
    <property type="entry name" value="Integrase_H2C2"/>
</dbReference>
<dbReference type="GO" id="GO:0042575">
    <property type="term" value="C:DNA polymerase complex"/>
    <property type="evidence" value="ECO:0007669"/>
    <property type="project" value="UniProtKB-ARBA"/>
</dbReference>
<dbReference type="SUPFAM" id="SSF53098">
    <property type="entry name" value="Ribonuclease H-like"/>
    <property type="match status" value="3"/>
</dbReference>
<dbReference type="PROSITE" id="PS50994">
    <property type="entry name" value="INTEGRASE"/>
    <property type="match status" value="3"/>
</dbReference>
<name>A0A085LU73_9BILA</name>
<dbReference type="SUPFAM" id="SSF50630">
    <property type="entry name" value="Acid proteases"/>
    <property type="match status" value="1"/>
</dbReference>
<evidence type="ECO:0000256" key="5">
    <source>
        <dbReference type="ARBA" id="ARBA00022722"/>
    </source>
</evidence>
<dbReference type="GO" id="GO:0006508">
    <property type="term" value="P:proteolysis"/>
    <property type="evidence" value="ECO:0007669"/>
    <property type="project" value="UniProtKB-KW"/>
</dbReference>
<dbReference type="GO" id="GO:0003676">
    <property type="term" value="F:nucleic acid binding"/>
    <property type="evidence" value="ECO:0007669"/>
    <property type="project" value="InterPro"/>
</dbReference>
<dbReference type="InterPro" id="IPR036397">
    <property type="entry name" value="RNaseH_sf"/>
</dbReference>
<dbReference type="FunFam" id="3.30.420.10:FF:000032">
    <property type="entry name" value="Retrovirus-related Pol polyprotein from transposon 297-like Protein"/>
    <property type="match status" value="3"/>
</dbReference>
<dbReference type="Gene3D" id="3.30.420.10">
    <property type="entry name" value="Ribonuclease H-like superfamily/Ribonuclease H"/>
    <property type="match status" value="3"/>
</dbReference>
<dbReference type="GO" id="GO:0004519">
    <property type="term" value="F:endonuclease activity"/>
    <property type="evidence" value="ECO:0007669"/>
    <property type="project" value="UniProtKB-KW"/>
</dbReference>
<dbReference type="Pfam" id="PF17921">
    <property type="entry name" value="Integrase_H2C2"/>
    <property type="match status" value="2"/>
</dbReference>
<dbReference type="Pfam" id="PF12762">
    <property type="entry name" value="DDE_Tnp_IS1595"/>
    <property type="match status" value="1"/>
</dbReference>
<keyword evidence="14" id="KW-1185">Reference proteome</keyword>
<keyword evidence="2" id="KW-0645">Protease</keyword>
<evidence type="ECO:0000256" key="1">
    <source>
        <dbReference type="ARBA" id="ARBA00012493"/>
    </source>
</evidence>
<keyword evidence="6" id="KW-0255">Endonuclease</keyword>
<feature type="compositionally biased region" description="Basic and acidic residues" evidence="10">
    <location>
        <begin position="1803"/>
        <end position="1818"/>
    </location>
</feature>
<proteinExistence type="predicted"/>
<feature type="domain" description="Reverse transcriptase" evidence="11">
    <location>
        <begin position="1083"/>
        <end position="1294"/>
    </location>
</feature>
<dbReference type="Gene3D" id="3.30.70.270">
    <property type="match status" value="3"/>
</dbReference>
<dbReference type="CDD" id="cd00303">
    <property type="entry name" value="retropepsin_like"/>
    <property type="match status" value="1"/>
</dbReference>
<evidence type="ECO:0000313" key="13">
    <source>
        <dbReference type="EMBL" id="KFD48519.1"/>
    </source>
</evidence>
<dbReference type="EMBL" id="KL363291">
    <property type="protein sequence ID" value="KFD48519.1"/>
    <property type="molecule type" value="Genomic_DNA"/>
</dbReference>
<dbReference type="PANTHER" id="PTHR37984:SF5">
    <property type="entry name" value="PROTEIN NYNRIN-LIKE"/>
    <property type="match status" value="1"/>
</dbReference>
<protein>
    <recommendedName>
        <fullName evidence="1">RNA-directed DNA polymerase</fullName>
        <ecNumber evidence="1">2.7.7.49</ecNumber>
    </recommendedName>
</protein>
<dbReference type="InterPro" id="IPR001584">
    <property type="entry name" value="Integrase_cat-core"/>
</dbReference>
<dbReference type="Pfam" id="PF17919">
    <property type="entry name" value="RT_RNaseH_2"/>
    <property type="match status" value="1"/>
</dbReference>
<dbReference type="InterPro" id="IPR050951">
    <property type="entry name" value="Retrovirus_Pol_polyprotein"/>
</dbReference>
<dbReference type="PROSITE" id="PS50878">
    <property type="entry name" value="RT_POL"/>
    <property type="match status" value="2"/>
</dbReference>
<dbReference type="Pfam" id="PF17917">
    <property type="entry name" value="RT_RNaseH"/>
    <property type="match status" value="1"/>
</dbReference>
<keyword evidence="8" id="KW-0695">RNA-directed DNA polymerase</keyword>
<evidence type="ECO:0000256" key="10">
    <source>
        <dbReference type="SAM" id="MobiDB-lite"/>
    </source>
</evidence>
<keyword evidence="4" id="KW-0548">Nucleotidyltransferase</keyword>
<dbReference type="NCBIfam" id="NF033547">
    <property type="entry name" value="transpos_IS1595"/>
    <property type="match status" value="1"/>
</dbReference>
<dbReference type="Gene3D" id="1.10.340.70">
    <property type="match status" value="2"/>
</dbReference>
<evidence type="ECO:0000256" key="2">
    <source>
        <dbReference type="ARBA" id="ARBA00022670"/>
    </source>
</evidence>
<feature type="domain" description="Integrase catalytic" evidence="12">
    <location>
        <begin position="710"/>
        <end position="833"/>
    </location>
</feature>
<evidence type="ECO:0000259" key="11">
    <source>
        <dbReference type="PROSITE" id="PS50878"/>
    </source>
</evidence>
<keyword evidence="9" id="KW-0511">Multifunctional enzyme</keyword>
<dbReference type="InterPro" id="IPR043128">
    <property type="entry name" value="Rev_trsase/Diguanyl_cyclase"/>
</dbReference>
<reference evidence="13 14" key="1">
    <citation type="journal article" date="2014" name="Nat. Genet.">
        <title>Genome and transcriptome of the porcine whipworm Trichuris suis.</title>
        <authorList>
            <person name="Jex A.R."/>
            <person name="Nejsum P."/>
            <person name="Schwarz E.M."/>
            <person name="Hu L."/>
            <person name="Young N.D."/>
            <person name="Hall R.S."/>
            <person name="Korhonen P.K."/>
            <person name="Liao S."/>
            <person name="Thamsborg S."/>
            <person name="Xia J."/>
            <person name="Xu P."/>
            <person name="Wang S."/>
            <person name="Scheerlinck J.P."/>
            <person name="Hofmann A."/>
            <person name="Sternberg P.W."/>
            <person name="Wang J."/>
            <person name="Gasser R.B."/>
        </authorList>
    </citation>
    <scope>NUCLEOTIDE SEQUENCE [LARGE SCALE GENOMIC DNA]</scope>
    <source>
        <strain evidence="13">DCEP-RM93M</strain>
    </source>
</reference>
<dbReference type="FunFam" id="3.10.10.10:FF:000007">
    <property type="entry name" value="Retrovirus-related Pol polyprotein from transposon 17.6-like Protein"/>
    <property type="match status" value="1"/>
</dbReference>
<sequence>MSALEWTSSSTCEPVSRRIHLLDQRSGMDFLVDAGAAVSLLLAVSLLPANQILGNLHRQRKPSNNASVHAINGTPVAVHGSKTLTVHFDVLPPAKWTFIVANVETAIIGADFIHHHRLVVDLANSHVFQSRERIDEALGNTAAVVTVKKDKFAELLKGFVETQGQYGPEAERKRNQLEHFQHTIETTGPPVFARPRRLQPERLRIAKAHFSDLLRQGIIRPSNSSWSSPLHLVPKQKPGQWRPCGDFRRLNRNTKPDRYPLPHLAGFNANLYEKTIFSKIDLEHAYYQVPVSLRDIPKTAVTTPFGLFEFLKMPFGLRNAGQTFQRLLDQIIRGLDNCFAYVDDILVASSSETEHFRLFEEVFARLADYGIKVNPQKCVLGAQSLVFLGHLVDRDGIRPAPDKVAAIQRFPLPVTVKELRQFLGMINFYRSFCPNIAVILRPLDSIVSSSPKKIAWSHNALNAFQKAKLALANATLPQHPDPTAPLALMVDASDQAVGAVLQQYVNSIWKPVAFFSKRLQDHQRRYSTFGRELLAAYAAVKRFRSMIEGRQFTIYTDHNPLVRAFENCSQGLNDREIRQLDFITSMQAKLQHLKGKDNVIADALSRKLCAALDHTGMPSAIEVAIAQSTDDELHVHPLWKDVSADQPRVYLPAGLRAPVFQSVHGLSHPGVRATKRLLTSRFVWPSMQRDIAQWARSCVHCQRAKVHRHTKSAPKKFPLPSARFDHVHVDIVDPLPLSDGCKYLLTAVDRFTRWPEAWPVRDISARTVAETFLANWIARFGVPRQITTDQGRQFESHLWTALNKLMGTKHTLTSAYHPQANGLSQTIRQRLLESKACDLASLLDIARVLDSAQKSVETYLVPMRADTTVASTGAEDRRELDNASALEEPCAALAMKKTRCFFCGLSKHERTLCPARDAVCRRCSKRGLFAKVCRSAPAVQSSACPPHQPGSAACLAVSHAKRTMAGSPTAPSSCANFPSSLSKAVISVSLNGREVSCLIDSGSSESFVHPRVVKALGLNTCRSRMPVRMASASSTVTALGRTTATLLVKGRIYENVRLVVLPNLCVDVILGQDFQGLHESLTLTYGGDLPPLTICALAVLKVSPPRLFAHLSADCRPIATRSRRFSREDMAFIRSEVQRLLNEGVIEHSNSPWRAQDSYSLPRIDSLAHSLAKYRFFSSIDLKSAYHQVPLHPQDKPFTAFEAAGGLYQFTRVPFGVTNGVACFQRIIDLFIKDEHLEGTFAYLDDITVCGSTQAEHDKNLENFLKAAQRWNFTLNKDKCTFSTRKLRILGYEIENGEIRPDPTRLQPLRDLPVPKDKKSLQRTLGLFAYYSQWIFNYSTKLLKRDIEKSAVQAIDESLPFEVETDASEVALAAVLNQLGRPVAFFSRTLQPHERRYAAVEKEAQAVVEAVRHWQHYLTGKHFTIKTDQSSVSFMFGKPHRSKIKNDKILRWRTELSCLDFDIIHRPGKDNVPPDVFSRVACGLVVHDGSQLKFLHEGLCHPGVTRLHHFVRSKNLPYSLDEIRQVTRGCRVCAECKPSFYSPEKANLIKATQPFERLNLDFKGPLPGDSTSRFLLCVVDEYSRFPFAFPCSDTSNASVIKALTGLFCLFGLPAYVHSDRGTAFMSRELRDFLVSKGIACSRTTAYNPQGNGQAERYVGVIWKTVTLALRSRCMPTSQWRAVLPDALYALRSLLCTATNATPHERMFSFSRRSTMGTSLPTWLSHPGPALLKKHVRSSKMDPLVEEVELLEANPQYAYVRLPDGRESTVSLRHLAPAGSPRVEVDVHCNDPTDQESPSEVTTEGDRGMGKRPGGDAARRSVGQKCPYVRVHSSKDRCPVHILLEQRLLLNKVLLQGVRAERGLFGLMEEAIARGGPNRTVEVDETLYSKSKSHRGRLYPEQCVFGGVCRETGESFLVPVANRSSRTLIPLIRQYIRPGTTVMTDCWAGYRSLSREDYTHLRVNHSINFVHPDDPEVHTQTVESLWAQVKRSNKLRCGTRRSELDSYLCEFMWRRRLRPNEDPFDKILGDIAKKDPYGDTRTLRARPFITAPFRRQAFVSLHGLSHPGTKASARLISERFVWPHLQKDCRTWARTCQQCQRGKVSRHTVAPTGNFGTPRARFQHVHIDIIGPLPPAGPYRFLLTAIDRFSRWPEAWPLERITAEHVAEAFIACWVSRFGSPARITRDQGRQFAAELFRRLAMLCGMRRSQTTSWHPCSNGMVERFHRQLKAALMCHPDTSWLQSLSLVLLGIRSAYRDHLKSSAAELVYGEPLRLPDEFLSPSSYTNRSEDPTNLVVARLRQQLSRLRPVPTSRHSVPTTFVFKDLNTCSHVFLREGVTHDALQPPYSGPHLVIGKDDKTYTVRICGKDTRVSIDRIKPAYVLAEDIPPTTGTPVVSYRDTRNHHSQRRTTTDAMSS</sequence>
<dbReference type="InterPro" id="IPR000477">
    <property type="entry name" value="RT_dom"/>
</dbReference>
<dbReference type="InterPro" id="IPR024445">
    <property type="entry name" value="Tnp_ISXO2-like"/>
</dbReference>
<dbReference type="InterPro" id="IPR041577">
    <property type="entry name" value="RT_RNaseH_2"/>
</dbReference>
<dbReference type="FunFam" id="3.10.20.370:FF:000001">
    <property type="entry name" value="Retrovirus-related Pol polyprotein from transposon 17.6-like protein"/>
    <property type="match status" value="2"/>
</dbReference>
<dbReference type="Gene3D" id="2.40.70.10">
    <property type="entry name" value="Acid Proteases"/>
    <property type="match status" value="1"/>
</dbReference>
<dbReference type="Pfam" id="PF13650">
    <property type="entry name" value="Asp_protease_2"/>
    <property type="match status" value="1"/>
</dbReference>
<dbReference type="CDD" id="cd01647">
    <property type="entry name" value="RT_LTR"/>
    <property type="match status" value="2"/>
</dbReference>
<feature type="region of interest" description="Disordered" evidence="10">
    <location>
        <begin position="1788"/>
        <end position="1820"/>
    </location>
</feature>
<keyword evidence="5" id="KW-0540">Nuclease</keyword>
<dbReference type="GO" id="GO:0015074">
    <property type="term" value="P:DNA integration"/>
    <property type="evidence" value="ECO:0007669"/>
    <property type="project" value="InterPro"/>
</dbReference>
<dbReference type="Proteomes" id="UP000030764">
    <property type="component" value="Unassembled WGS sequence"/>
</dbReference>
<feature type="domain" description="Integrase catalytic" evidence="12">
    <location>
        <begin position="1550"/>
        <end position="1710"/>
    </location>
</feature>
<evidence type="ECO:0000256" key="7">
    <source>
        <dbReference type="ARBA" id="ARBA00022801"/>
    </source>
</evidence>
<dbReference type="SUPFAM" id="SSF56672">
    <property type="entry name" value="DNA/RNA polymerases"/>
    <property type="match status" value="2"/>
</dbReference>
<dbReference type="InterPro" id="IPR012337">
    <property type="entry name" value="RNaseH-like_sf"/>
</dbReference>
<dbReference type="PANTHER" id="PTHR37984">
    <property type="entry name" value="PROTEIN CBG26694"/>
    <property type="match status" value="1"/>
</dbReference>
<gene>
    <name evidence="13" type="ORF">M513_10596</name>
</gene>
<dbReference type="Gene3D" id="3.10.10.10">
    <property type="entry name" value="HIV Type 1 Reverse Transcriptase, subunit A, domain 1"/>
    <property type="match status" value="2"/>
</dbReference>
<evidence type="ECO:0000256" key="3">
    <source>
        <dbReference type="ARBA" id="ARBA00022679"/>
    </source>
</evidence>
<dbReference type="InterPro" id="IPR043502">
    <property type="entry name" value="DNA/RNA_pol_sf"/>
</dbReference>
<organism evidence="13 14">
    <name type="scientific">Trichuris suis</name>
    <name type="common">pig whipworm</name>
    <dbReference type="NCBI Taxonomy" id="68888"/>
    <lineage>
        <taxon>Eukaryota</taxon>
        <taxon>Metazoa</taxon>
        <taxon>Ecdysozoa</taxon>
        <taxon>Nematoda</taxon>
        <taxon>Enoplea</taxon>
        <taxon>Dorylaimia</taxon>
        <taxon>Trichinellida</taxon>
        <taxon>Trichuridae</taxon>
        <taxon>Trichuris</taxon>
    </lineage>
</organism>
<keyword evidence="3" id="KW-0808">Transferase</keyword>
<dbReference type="SMART" id="SM01126">
    <property type="entry name" value="DDE_Tnp_IS1595"/>
    <property type="match status" value="1"/>
</dbReference>
<dbReference type="Pfam" id="PF00078">
    <property type="entry name" value="RVT_1"/>
    <property type="match status" value="2"/>
</dbReference>
<dbReference type="EC" id="2.7.7.49" evidence="1"/>
<dbReference type="GO" id="GO:0003964">
    <property type="term" value="F:RNA-directed DNA polymerase activity"/>
    <property type="evidence" value="ECO:0007669"/>
    <property type="project" value="UniProtKB-KW"/>
</dbReference>
<evidence type="ECO:0000256" key="8">
    <source>
        <dbReference type="ARBA" id="ARBA00022918"/>
    </source>
</evidence>
<evidence type="ECO:0000259" key="12">
    <source>
        <dbReference type="PROSITE" id="PS50994"/>
    </source>
</evidence>
<feature type="domain" description="Reverse transcriptase" evidence="11">
    <location>
        <begin position="214"/>
        <end position="392"/>
    </location>
</feature>
<accession>A0A085LU73</accession>
<evidence type="ECO:0000256" key="4">
    <source>
        <dbReference type="ARBA" id="ARBA00022695"/>
    </source>
</evidence>
<evidence type="ECO:0000256" key="6">
    <source>
        <dbReference type="ARBA" id="ARBA00022759"/>
    </source>
</evidence>
<dbReference type="CDD" id="cd09274">
    <property type="entry name" value="RNase_HI_RT_Ty3"/>
    <property type="match status" value="2"/>
</dbReference>
<dbReference type="GO" id="GO:0008233">
    <property type="term" value="F:peptidase activity"/>
    <property type="evidence" value="ECO:0007669"/>
    <property type="project" value="UniProtKB-KW"/>
</dbReference>
<evidence type="ECO:0000313" key="14">
    <source>
        <dbReference type="Proteomes" id="UP000030764"/>
    </source>
</evidence>
<dbReference type="FunFam" id="3.30.70.270:FF:000020">
    <property type="entry name" value="Transposon Tf2-6 polyprotein-like Protein"/>
    <property type="match status" value="1"/>
</dbReference>
<dbReference type="Pfam" id="PF00665">
    <property type="entry name" value="rve"/>
    <property type="match status" value="3"/>
</dbReference>
<evidence type="ECO:0000256" key="9">
    <source>
        <dbReference type="ARBA" id="ARBA00023268"/>
    </source>
</evidence>
<feature type="region of interest" description="Disordered" evidence="10">
    <location>
        <begin position="2391"/>
        <end position="2416"/>
    </location>
</feature>
<dbReference type="Gene3D" id="3.10.20.370">
    <property type="match status" value="1"/>
</dbReference>
<keyword evidence="7" id="KW-0378">Hydrolase</keyword>